<dbReference type="RefSeq" id="WP_256971657.1">
    <property type="nucleotide sequence ID" value="NZ_FUKO01000033.1"/>
</dbReference>
<gene>
    <name evidence="1" type="ORF">FM104_13105</name>
</gene>
<dbReference type="PANTHER" id="PTHR33877">
    <property type="entry name" value="SLL1193 PROTEIN"/>
    <property type="match status" value="1"/>
</dbReference>
<reference evidence="1 2" key="1">
    <citation type="submission" date="2017-02" db="EMBL/GenBank/DDBJ databases">
        <authorList>
            <person name="Peterson S.W."/>
        </authorList>
    </citation>
    <scope>NUCLEOTIDE SEQUENCE [LARGE SCALE GENOMIC DNA]</scope>
    <source>
        <strain evidence="1 2">B Mb 05.01</strain>
    </source>
</reference>
<evidence type="ECO:0008006" key="3">
    <source>
        <dbReference type="Google" id="ProtNLM"/>
    </source>
</evidence>
<evidence type="ECO:0000313" key="1">
    <source>
        <dbReference type="EMBL" id="SJN44021.1"/>
    </source>
</evidence>
<evidence type="ECO:0000313" key="2">
    <source>
        <dbReference type="Proteomes" id="UP000196320"/>
    </source>
</evidence>
<name>A0A1R4KI61_9MICO</name>
<organism evidence="1 2">
    <name type="scientific">Microbacterium esteraromaticum</name>
    <dbReference type="NCBI Taxonomy" id="57043"/>
    <lineage>
        <taxon>Bacteria</taxon>
        <taxon>Bacillati</taxon>
        <taxon>Actinomycetota</taxon>
        <taxon>Actinomycetes</taxon>
        <taxon>Micrococcales</taxon>
        <taxon>Microbacteriaceae</taxon>
        <taxon>Microbacterium</taxon>
    </lineage>
</organism>
<proteinExistence type="predicted"/>
<dbReference type="Gene3D" id="1.10.30.50">
    <property type="match status" value="1"/>
</dbReference>
<dbReference type="Proteomes" id="UP000196320">
    <property type="component" value="Unassembled WGS sequence"/>
</dbReference>
<dbReference type="AlphaFoldDB" id="A0A1R4KI61"/>
<keyword evidence="2" id="KW-1185">Reference proteome</keyword>
<dbReference type="PANTHER" id="PTHR33877:SF2">
    <property type="entry name" value="OS07G0170200 PROTEIN"/>
    <property type="match status" value="1"/>
</dbReference>
<protein>
    <recommendedName>
        <fullName evidence="3">HNH endonuclease</fullName>
    </recommendedName>
</protein>
<dbReference type="EMBL" id="FUKO01000033">
    <property type="protein sequence ID" value="SJN44021.1"/>
    <property type="molecule type" value="Genomic_DNA"/>
</dbReference>
<accession>A0A1R4KI61</accession>
<dbReference type="InterPro" id="IPR052892">
    <property type="entry name" value="NA-targeting_endonuclease"/>
</dbReference>
<sequence length="67" mass="7414">MPRSRGVRDEWLNTVAACSRCNNVKADRTPEEARMVLRFAPREVTRRDTMILAIAQTGADLAAIGLA</sequence>